<dbReference type="AlphaFoldDB" id="A0A9P8W372"/>
<feature type="transmembrane region" description="Helical" evidence="1">
    <location>
        <begin position="30"/>
        <end position="50"/>
    </location>
</feature>
<keyword evidence="1" id="KW-0472">Membrane</keyword>
<evidence type="ECO:0000313" key="3">
    <source>
        <dbReference type="Proteomes" id="UP000777438"/>
    </source>
</evidence>
<organism evidence="2 3">
    <name type="scientific">Thelonectria olida</name>
    <dbReference type="NCBI Taxonomy" id="1576542"/>
    <lineage>
        <taxon>Eukaryota</taxon>
        <taxon>Fungi</taxon>
        <taxon>Dikarya</taxon>
        <taxon>Ascomycota</taxon>
        <taxon>Pezizomycotina</taxon>
        <taxon>Sordariomycetes</taxon>
        <taxon>Hypocreomycetidae</taxon>
        <taxon>Hypocreales</taxon>
        <taxon>Nectriaceae</taxon>
        <taxon>Thelonectria</taxon>
    </lineage>
</organism>
<reference evidence="2 3" key="1">
    <citation type="journal article" date="2021" name="Nat. Commun.">
        <title>Genetic determinants of endophytism in the Arabidopsis root mycobiome.</title>
        <authorList>
            <person name="Mesny F."/>
            <person name="Miyauchi S."/>
            <person name="Thiergart T."/>
            <person name="Pickel B."/>
            <person name="Atanasova L."/>
            <person name="Karlsson M."/>
            <person name="Huettel B."/>
            <person name="Barry K.W."/>
            <person name="Haridas S."/>
            <person name="Chen C."/>
            <person name="Bauer D."/>
            <person name="Andreopoulos W."/>
            <person name="Pangilinan J."/>
            <person name="LaButti K."/>
            <person name="Riley R."/>
            <person name="Lipzen A."/>
            <person name="Clum A."/>
            <person name="Drula E."/>
            <person name="Henrissat B."/>
            <person name="Kohler A."/>
            <person name="Grigoriev I.V."/>
            <person name="Martin F.M."/>
            <person name="Hacquard S."/>
        </authorList>
    </citation>
    <scope>NUCLEOTIDE SEQUENCE [LARGE SCALE GENOMIC DNA]</scope>
    <source>
        <strain evidence="2 3">MPI-CAGE-CH-0241</strain>
    </source>
</reference>
<comment type="caution">
    <text evidence="2">The sequence shown here is derived from an EMBL/GenBank/DDBJ whole genome shotgun (WGS) entry which is preliminary data.</text>
</comment>
<name>A0A9P8W372_9HYPO</name>
<accession>A0A9P8W372</accession>
<gene>
    <name evidence="2" type="ORF">B0T10DRAFT_487490</name>
</gene>
<protein>
    <submittedName>
        <fullName evidence="2">Uncharacterized protein</fullName>
    </submittedName>
</protein>
<dbReference type="Proteomes" id="UP000777438">
    <property type="component" value="Unassembled WGS sequence"/>
</dbReference>
<sequence length="59" mass="6883">MITYLKAVCNILILQIARIVYNHFSYNFKAMLESSIISVVCSLHGIYIAGVRRRCTRYR</sequence>
<evidence type="ECO:0000256" key="1">
    <source>
        <dbReference type="SAM" id="Phobius"/>
    </source>
</evidence>
<dbReference type="EMBL" id="JAGPYM010000011">
    <property type="protein sequence ID" value="KAH6889176.1"/>
    <property type="molecule type" value="Genomic_DNA"/>
</dbReference>
<keyword evidence="1" id="KW-1133">Transmembrane helix</keyword>
<evidence type="ECO:0000313" key="2">
    <source>
        <dbReference type="EMBL" id="KAH6889176.1"/>
    </source>
</evidence>
<keyword evidence="1" id="KW-0812">Transmembrane</keyword>
<keyword evidence="3" id="KW-1185">Reference proteome</keyword>
<feature type="non-terminal residue" evidence="2">
    <location>
        <position position="59"/>
    </location>
</feature>
<feature type="transmembrane region" description="Helical" evidence="1">
    <location>
        <begin position="7"/>
        <end position="24"/>
    </location>
</feature>
<proteinExistence type="predicted"/>